<dbReference type="Pfam" id="PF07245">
    <property type="entry name" value="Phlebovirus_G2"/>
    <property type="match status" value="2"/>
</dbReference>
<accession>A0A0N4YBE3</accession>
<keyword evidence="3" id="KW-1185">Reference proteome</keyword>
<evidence type="ECO:0000313" key="2">
    <source>
        <dbReference type="EMBL" id="VDL77365.1"/>
    </source>
</evidence>
<dbReference type="WBParaSite" id="NBR_0001377501-mRNA-1">
    <property type="protein sequence ID" value="NBR_0001377501-mRNA-1"/>
    <property type="gene ID" value="NBR_0001377501"/>
</dbReference>
<dbReference type="EMBL" id="UYSL01021140">
    <property type="protein sequence ID" value="VDL77365.1"/>
    <property type="molecule type" value="Genomic_DNA"/>
</dbReference>
<gene>
    <name evidence="2" type="ORF">NBR_LOCUS13776</name>
</gene>
<feature type="domain" description="Phlebovirus glycoprotein G2 fusion" evidence="1">
    <location>
        <begin position="140"/>
        <end position="164"/>
    </location>
</feature>
<evidence type="ECO:0000313" key="3">
    <source>
        <dbReference type="Proteomes" id="UP000271162"/>
    </source>
</evidence>
<evidence type="ECO:0000313" key="4">
    <source>
        <dbReference type="WBParaSite" id="NBR_0001377501-mRNA-1"/>
    </source>
</evidence>
<dbReference type="Proteomes" id="UP000271162">
    <property type="component" value="Unassembled WGS sequence"/>
</dbReference>
<dbReference type="InterPro" id="IPR009878">
    <property type="entry name" value="Phlebovirus_G2_fusion"/>
</dbReference>
<reference evidence="4" key="1">
    <citation type="submission" date="2017-02" db="UniProtKB">
        <authorList>
            <consortium name="WormBaseParasite"/>
        </authorList>
    </citation>
    <scope>IDENTIFICATION</scope>
</reference>
<organism evidence="4">
    <name type="scientific">Nippostrongylus brasiliensis</name>
    <name type="common">Rat hookworm</name>
    <dbReference type="NCBI Taxonomy" id="27835"/>
    <lineage>
        <taxon>Eukaryota</taxon>
        <taxon>Metazoa</taxon>
        <taxon>Ecdysozoa</taxon>
        <taxon>Nematoda</taxon>
        <taxon>Chromadorea</taxon>
        <taxon>Rhabditida</taxon>
        <taxon>Rhabditina</taxon>
        <taxon>Rhabditomorpha</taxon>
        <taxon>Strongyloidea</taxon>
        <taxon>Heligmosomidae</taxon>
        <taxon>Nippostrongylus</taxon>
    </lineage>
</organism>
<protein>
    <submittedName>
        <fullName evidence="4">Phlebovirus_G2 domain-containing protein</fullName>
    </submittedName>
</protein>
<reference evidence="2 3" key="2">
    <citation type="submission" date="2018-11" db="EMBL/GenBank/DDBJ databases">
        <authorList>
            <consortium name="Pathogen Informatics"/>
        </authorList>
    </citation>
    <scope>NUCLEOTIDE SEQUENCE [LARGE SCALE GENOMIC DNA]</scope>
</reference>
<sequence>MEILSSGAHFHNMRHPQRSINHIRLSTDNKYALISHAMRDGHPEICLQFRNDNYTVGQVKFSLRKVIMSCNKETLFYTRKTIAKVQFSKRCPHMGTCTDLKCAKTRPDSLVPELEIANNLKELNKFRNHILHRIMRRLWMFLRIYHEPQDEDIYEVFHCPTWTLGASFIHL</sequence>
<evidence type="ECO:0000259" key="1">
    <source>
        <dbReference type="Pfam" id="PF07245"/>
    </source>
</evidence>
<name>A0A0N4YBE3_NIPBR</name>
<dbReference type="AlphaFoldDB" id="A0A0N4YBE3"/>
<dbReference type="STRING" id="27835.A0A0N4YBE3"/>
<proteinExistence type="predicted"/>
<feature type="domain" description="Phlebovirus glycoprotein G2 fusion" evidence="1">
    <location>
        <begin position="38"/>
        <end position="120"/>
    </location>
</feature>